<accession>A0A7R9ADM1</accession>
<dbReference type="PROSITE" id="PS50853">
    <property type="entry name" value="FN3"/>
    <property type="match status" value="2"/>
</dbReference>
<dbReference type="InterPro" id="IPR036116">
    <property type="entry name" value="FN3_sf"/>
</dbReference>
<feature type="region of interest" description="Disordered" evidence="1">
    <location>
        <begin position="466"/>
        <end position="486"/>
    </location>
</feature>
<dbReference type="SUPFAM" id="SSF49265">
    <property type="entry name" value="Fibronectin type III"/>
    <property type="match status" value="1"/>
</dbReference>
<proteinExistence type="predicted"/>
<organism evidence="4">
    <name type="scientific">Darwinula stevensoni</name>
    <dbReference type="NCBI Taxonomy" id="69355"/>
    <lineage>
        <taxon>Eukaryota</taxon>
        <taxon>Metazoa</taxon>
        <taxon>Ecdysozoa</taxon>
        <taxon>Arthropoda</taxon>
        <taxon>Crustacea</taxon>
        <taxon>Oligostraca</taxon>
        <taxon>Ostracoda</taxon>
        <taxon>Podocopa</taxon>
        <taxon>Podocopida</taxon>
        <taxon>Darwinulocopina</taxon>
        <taxon>Darwinuloidea</taxon>
        <taxon>Darwinulidae</taxon>
        <taxon>Darwinula</taxon>
    </lineage>
</organism>
<dbReference type="Proteomes" id="UP000677054">
    <property type="component" value="Unassembled WGS sequence"/>
</dbReference>
<keyword evidence="2" id="KW-1133">Transmembrane helix</keyword>
<feature type="region of interest" description="Disordered" evidence="1">
    <location>
        <begin position="55"/>
        <end position="79"/>
    </location>
</feature>
<dbReference type="EMBL" id="LR903762">
    <property type="protein sequence ID" value="CAD7252254.1"/>
    <property type="molecule type" value="Genomic_DNA"/>
</dbReference>
<dbReference type="EMBL" id="CAJPEV010004245">
    <property type="protein sequence ID" value="CAG0901452.1"/>
    <property type="molecule type" value="Genomic_DNA"/>
</dbReference>
<reference evidence="4" key="1">
    <citation type="submission" date="2020-11" db="EMBL/GenBank/DDBJ databases">
        <authorList>
            <person name="Tran Van P."/>
        </authorList>
    </citation>
    <scope>NUCLEOTIDE SEQUENCE</scope>
</reference>
<dbReference type="InterPro" id="IPR003961">
    <property type="entry name" value="FN3_dom"/>
</dbReference>
<feature type="domain" description="Fibronectin type-III" evidence="3">
    <location>
        <begin position="108"/>
        <end position="217"/>
    </location>
</feature>
<name>A0A7R9ADM1_9CRUS</name>
<dbReference type="OrthoDB" id="6381660at2759"/>
<dbReference type="AlphaFoldDB" id="A0A7R9ADM1"/>
<keyword evidence="5" id="KW-1185">Reference proteome</keyword>
<dbReference type="Gene3D" id="2.60.40.10">
    <property type="entry name" value="Immunoglobulins"/>
    <property type="match status" value="3"/>
</dbReference>
<evidence type="ECO:0000313" key="4">
    <source>
        <dbReference type="EMBL" id="CAD7252254.1"/>
    </source>
</evidence>
<keyword evidence="2" id="KW-0812">Transmembrane</keyword>
<dbReference type="Pfam" id="PF00041">
    <property type="entry name" value="fn3"/>
    <property type="match status" value="1"/>
</dbReference>
<evidence type="ECO:0000256" key="1">
    <source>
        <dbReference type="SAM" id="MobiDB-lite"/>
    </source>
</evidence>
<evidence type="ECO:0000259" key="3">
    <source>
        <dbReference type="PROSITE" id="PS50853"/>
    </source>
</evidence>
<dbReference type="CDD" id="cd00063">
    <property type="entry name" value="FN3"/>
    <property type="match status" value="2"/>
</dbReference>
<gene>
    <name evidence="4" type="ORF">DSTB1V02_LOCUS12012</name>
</gene>
<feature type="region of interest" description="Disordered" evidence="1">
    <location>
        <begin position="566"/>
        <end position="586"/>
    </location>
</feature>
<evidence type="ECO:0000256" key="2">
    <source>
        <dbReference type="SAM" id="Phobius"/>
    </source>
</evidence>
<evidence type="ECO:0000313" key="5">
    <source>
        <dbReference type="Proteomes" id="UP000677054"/>
    </source>
</evidence>
<feature type="transmembrane region" description="Helical" evidence="2">
    <location>
        <begin position="421"/>
        <end position="442"/>
    </location>
</feature>
<dbReference type="InterPro" id="IPR013783">
    <property type="entry name" value="Ig-like_fold"/>
</dbReference>
<keyword evidence="2" id="KW-0472">Membrane</keyword>
<feature type="domain" description="Fibronectin type-III" evidence="3">
    <location>
        <begin position="225"/>
        <end position="320"/>
    </location>
</feature>
<sequence length="730" mass="81984">MILTVPPFELDSWRCWSEQLERLYCTWLTVENPVQTDYSFYVQINGMEMTECQKPNPDATECDLKTDETPPPPPDETGTKVAVDAQNPLGNRSFNYLFDFYRNIKIKALENVAVGEVEAETLDVTWDLPAGLQLYNISIVHNIKWVQSSWADELPFTGMTNYTIPGASNEKSWNYTLTGLIPNTEYEVWIKAVVEDAEFPDLWSSPSTVVARTLPKAPDRSPEVPPGSFHVQQIDDYHRNIHLYWIPLRDWEHYSDNFTYKVEGLEISTQEKVQPTSVTDTSAVFENLNTKSVVRFDIVSKNEKGESPRPSTIEVDEERNRIQSPMIQNEISTDDGKYFFEWRPSEEKKTTNFTVFWCHNSPHWPDCNSVINWIVVPRNITTFELKSEELLKFAVAANGESGGSGMGWERFESSQDPGQSIPVVAVVVPAIIGVILVVSAGLGGKRLWKFIQEEIKIDPKLPSVFSGGNLNGTEERPNEASPYETESVNANTTISGFREIRQKQEDDEEAAWPESQFTLFSPPDWREDVSPPQDNIQFHRSRPEAGSTADAPVSYLQVAFLKEESSSGTKGSILGSPTNRTRSPVQTFRKLSDSLENPGYYIVGEEETGLAPSEKDINYACFDFEDEEKAPEEGHDDGNRIPDSEHVSLNDDAELPKNVGIVQMETRQNAPSTGYVQASVLSNPGASASYLSTNSELEMSLLERDQGHEGESMQAAASCEIHYVEAGDVF</sequence>
<dbReference type="SMART" id="SM00060">
    <property type="entry name" value="FN3"/>
    <property type="match status" value="2"/>
</dbReference>
<protein>
    <recommendedName>
        <fullName evidence="3">Fibronectin type-III domain-containing protein</fullName>
    </recommendedName>
</protein>